<evidence type="ECO:0000256" key="1">
    <source>
        <dbReference type="ARBA" id="ARBA00004141"/>
    </source>
</evidence>
<dbReference type="OrthoDB" id="10034004at2759"/>
<dbReference type="GeneID" id="105896507"/>
<name>A0A8M1K8R0_CLUHA</name>
<feature type="compositionally biased region" description="Low complexity" evidence="6">
    <location>
        <begin position="329"/>
        <end position="342"/>
    </location>
</feature>
<evidence type="ECO:0000313" key="9">
    <source>
        <dbReference type="RefSeq" id="XP_042558880.1"/>
    </source>
</evidence>
<dbReference type="AlphaFoldDB" id="A0A8M1K8R0"/>
<keyword evidence="4 7" id="KW-1133">Transmembrane helix</keyword>
<feature type="transmembrane region" description="Helical" evidence="7">
    <location>
        <begin position="14"/>
        <end position="34"/>
    </location>
</feature>
<evidence type="ECO:0000313" key="8">
    <source>
        <dbReference type="Proteomes" id="UP000515152"/>
    </source>
</evidence>
<comment type="similarity">
    <text evidence="2">Belongs to the TMEM255 family.</text>
</comment>
<keyword evidence="3 7" id="KW-0812">Transmembrane</keyword>
<feature type="compositionally biased region" description="Low complexity" evidence="6">
    <location>
        <begin position="309"/>
        <end position="321"/>
    </location>
</feature>
<evidence type="ECO:0000256" key="2">
    <source>
        <dbReference type="ARBA" id="ARBA00007903"/>
    </source>
</evidence>
<organism evidence="8 9">
    <name type="scientific">Clupea harengus</name>
    <name type="common">Atlantic herring</name>
    <dbReference type="NCBI Taxonomy" id="7950"/>
    <lineage>
        <taxon>Eukaryota</taxon>
        <taxon>Metazoa</taxon>
        <taxon>Chordata</taxon>
        <taxon>Craniata</taxon>
        <taxon>Vertebrata</taxon>
        <taxon>Euteleostomi</taxon>
        <taxon>Actinopterygii</taxon>
        <taxon>Neopterygii</taxon>
        <taxon>Teleostei</taxon>
        <taxon>Clupei</taxon>
        <taxon>Clupeiformes</taxon>
        <taxon>Clupeoidei</taxon>
        <taxon>Clupeidae</taxon>
        <taxon>Clupea</taxon>
    </lineage>
</organism>
<dbReference type="GO" id="GO:0016020">
    <property type="term" value="C:membrane"/>
    <property type="evidence" value="ECO:0007669"/>
    <property type="project" value="UniProtKB-SubCell"/>
</dbReference>
<dbReference type="InterPro" id="IPR028014">
    <property type="entry name" value="TMEM255"/>
</dbReference>
<feature type="region of interest" description="Disordered" evidence="6">
    <location>
        <begin position="298"/>
        <end position="347"/>
    </location>
</feature>
<feature type="transmembrane region" description="Helical" evidence="7">
    <location>
        <begin position="218"/>
        <end position="243"/>
    </location>
</feature>
<evidence type="ECO:0000256" key="5">
    <source>
        <dbReference type="ARBA" id="ARBA00023136"/>
    </source>
</evidence>
<gene>
    <name evidence="9" type="primary">LOC105896507</name>
</gene>
<keyword evidence="5 7" id="KW-0472">Membrane</keyword>
<dbReference type="Pfam" id="PF14967">
    <property type="entry name" value="FAM70"/>
    <property type="match status" value="1"/>
</dbReference>
<dbReference type="KEGG" id="char:105896507"/>
<evidence type="ECO:0000256" key="3">
    <source>
        <dbReference type="ARBA" id="ARBA00022692"/>
    </source>
</evidence>
<comment type="subcellular location">
    <subcellularLocation>
        <location evidence="1">Membrane</location>
        <topology evidence="1">Multi-pass membrane protein</topology>
    </subcellularLocation>
</comment>
<keyword evidence="8" id="KW-1185">Reference proteome</keyword>
<dbReference type="Proteomes" id="UP000515152">
    <property type="component" value="Chromosome 21"/>
</dbReference>
<dbReference type="PANTHER" id="PTHR33721">
    <property type="entry name" value="TRANSMEMBRANE PROTEIN 255B-LIKE"/>
    <property type="match status" value="1"/>
</dbReference>
<dbReference type="RefSeq" id="XP_042558880.1">
    <property type="nucleotide sequence ID" value="XM_042702946.1"/>
</dbReference>
<evidence type="ECO:0000256" key="7">
    <source>
        <dbReference type="SAM" id="Phobius"/>
    </source>
</evidence>
<reference evidence="9" key="1">
    <citation type="submission" date="2025-08" db="UniProtKB">
        <authorList>
            <consortium name="RefSeq"/>
        </authorList>
    </citation>
    <scope>IDENTIFICATION</scope>
</reference>
<dbReference type="PANTHER" id="PTHR33721:SF3">
    <property type="entry name" value="TRANSMEMBRANE PROTEIN 255B"/>
    <property type="match status" value="1"/>
</dbReference>
<feature type="transmembrane region" description="Helical" evidence="7">
    <location>
        <begin position="79"/>
        <end position="99"/>
    </location>
</feature>
<evidence type="ECO:0000256" key="4">
    <source>
        <dbReference type="ARBA" id="ARBA00022989"/>
    </source>
</evidence>
<sequence length="368" mass="40079">MAAGDFDPVATSDAIAYCSWRYIGLWAYVCTFSSSTEQYLKRRRTALCFTLALLALSVVILIVGFVSSTRTDNVAVAGFYPGIILSFGSFLGILGLNLLENRRPMLLAAIIFISLGVKSCFFCAIVDGVIAADFLDMRPLMQGRCSYYDSGMGHAHGNYYTGTEVMCQSYNTKCELHVKTNSCYCCDLYNCERPDYHDHYYEFMGVRSCWDVVHLHRLLWAGVVLNVIAIFLGIVTAAILGAFKDLSPAPPQASLAPSAAPAPHILYNPSQHMMPYNGFCPPGQALPLYPNYSMPMQHHSGGPAPPLSQPSSEASSAPLEETQLYAQNPSSPSNPSTSDPSSCVLTPNAPTLYAQPLGIFEKPPPYAC</sequence>
<protein>
    <submittedName>
        <fullName evidence="9">Transmembrane protein 255B</fullName>
    </submittedName>
</protein>
<proteinExistence type="inferred from homology"/>
<feature type="transmembrane region" description="Helical" evidence="7">
    <location>
        <begin position="106"/>
        <end position="132"/>
    </location>
</feature>
<accession>A0A8M1K8R0</accession>
<feature type="transmembrane region" description="Helical" evidence="7">
    <location>
        <begin position="46"/>
        <end position="67"/>
    </location>
</feature>
<evidence type="ECO:0000256" key="6">
    <source>
        <dbReference type="SAM" id="MobiDB-lite"/>
    </source>
</evidence>